<dbReference type="AlphaFoldDB" id="A0A4R1HXI9"/>
<dbReference type="InterPro" id="IPR009075">
    <property type="entry name" value="AcylCo_DH/oxidase_C"/>
</dbReference>
<dbReference type="InterPro" id="IPR037069">
    <property type="entry name" value="AcylCoA_DH/ox_N_sf"/>
</dbReference>
<evidence type="ECO:0000256" key="2">
    <source>
        <dbReference type="ARBA" id="ARBA00009347"/>
    </source>
</evidence>
<evidence type="ECO:0000313" key="11">
    <source>
        <dbReference type="Proteomes" id="UP000295560"/>
    </source>
</evidence>
<dbReference type="Pfam" id="PF00441">
    <property type="entry name" value="Acyl-CoA_dh_1"/>
    <property type="match status" value="1"/>
</dbReference>
<dbReference type="FunFam" id="1.20.140.10:FF:000001">
    <property type="entry name" value="Acyl-CoA dehydrogenase"/>
    <property type="match status" value="1"/>
</dbReference>
<dbReference type="SUPFAM" id="SSF56645">
    <property type="entry name" value="Acyl-CoA dehydrogenase NM domain-like"/>
    <property type="match status" value="1"/>
</dbReference>
<keyword evidence="4 6" id="KW-0274">FAD</keyword>
<evidence type="ECO:0000259" key="9">
    <source>
        <dbReference type="Pfam" id="PF02771"/>
    </source>
</evidence>
<dbReference type="InterPro" id="IPR006089">
    <property type="entry name" value="Acyl-CoA_DH_CS"/>
</dbReference>
<dbReference type="Gene3D" id="1.10.540.10">
    <property type="entry name" value="Acyl-CoA dehydrogenase/oxidase, N-terminal domain"/>
    <property type="match status" value="1"/>
</dbReference>
<dbReference type="Pfam" id="PF02771">
    <property type="entry name" value="Acyl-CoA_dh_N"/>
    <property type="match status" value="1"/>
</dbReference>
<feature type="domain" description="Acyl-CoA dehydrogenase/oxidase C-terminal" evidence="7">
    <location>
        <begin position="232"/>
        <end position="380"/>
    </location>
</feature>
<evidence type="ECO:0000256" key="5">
    <source>
        <dbReference type="ARBA" id="ARBA00023002"/>
    </source>
</evidence>
<dbReference type="PROSITE" id="PS00072">
    <property type="entry name" value="ACYL_COA_DH_1"/>
    <property type="match status" value="1"/>
</dbReference>
<evidence type="ECO:0000259" key="8">
    <source>
        <dbReference type="Pfam" id="PF02770"/>
    </source>
</evidence>
<dbReference type="FunFam" id="2.40.110.10:FF:000002">
    <property type="entry name" value="Acyl-CoA dehydrogenase fadE12"/>
    <property type="match status" value="1"/>
</dbReference>
<dbReference type="InterPro" id="IPR050741">
    <property type="entry name" value="Acyl-CoA_dehydrogenase"/>
</dbReference>
<dbReference type="InterPro" id="IPR013786">
    <property type="entry name" value="AcylCoA_DH/ox_N"/>
</dbReference>
<evidence type="ECO:0000256" key="4">
    <source>
        <dbReference type="ARBA" id="ARBA00022827"/>
    </source>
</evidence>
<dbReference type="Proteomes" id="UP000295560">
    <property type="component" value="Unassembled WGS sequence"/>
</dbReference>
<dbReference type="GO" id="GO:0050660">
    <property type="term" value="F:flavin adenine dinucleotide binding"/>
    <property type="evidence" value="ECO:0007669"/>
    <property type="project" value="InterPro"/>
</dbReference>
<dbReference type="GO" id="GO:0033539">
    <property type="term" value="P:fatty acid beta-oxidation using acyl-CoA dehydrogenase"/>
    <property type="evidence" value="ECO:0007669"/>
    <property type="project" value="TreeGrafter"/>
</dbReference>
<dbReference type="GO" id="GO:0005737">
    <property type="term" value="C:cytoplasm"/>
    <property type="evidence" value="ECO:0007669"/>
    <property type="project" value="TreeGrafter"/>
</dbReference>
<organism evidence="10 11">
    <name type="scientific">Pseudonocardia endophytica</name>
    <dbReference type="NCBI Taxonomy" id="401976"/>
    <lineage>
        <taxon>Bacteria</taxon>
        <taxon>Bacillati</taxon>
        <taxon>Actinomycetota</taxon>
        <taxon>Actinomycetes</taxon>
        <taxon>Pseudonocardiales</taxon>
        <taxon>Pseudonocardiaceae</taxon>
        <taxon>Pseudonocardia</taxon>
    </lineage>
</organism>
<dbReference type="InterPro" id="IPR006091">
    <property type="entry name" value="Acyl-CoA_Oxase/DH_mid-dom"/>
</dbReference>
<dbReference type="Pfam" id="PF02770">
    <property type="entry name" value="Acyl-CoA_dh_M"/>
    <property type="match status" value="1"/>
</dbReference>
<keyword evidence="5 6" id="KW-0560">Oxidoreductase</keyword>
<dbReference type="Gene3D" id="2.40.110.10">
    <property type="entry name" value="Butyryl-CoA Dehydrogenase, subunit A, domain 2"/>
    <property type="match status" value="1"/>
</dbReference>
<dbReference type="GO" id="GO:0003995">
    <property type="term" value="F:acyl-CoA dehydrogenase activity"/>
    <property type="evidence" value="ECO:0007669"/>
    <property type="project" value="InterPro"/>
</dbReference>
<protein>
    <submittedName>
        <fullName evidence="10">Acyl-CoA dehydrogenase</fullName>
    </submittedName>
</protein>
<accession>A0A4R1HXI9</accession>
<reference evidence="10 11" key="1">
    <citation type="submission" date="2019-03" db="EMBL/GenBank/DDBJ databases">
        <title>Sequencing the genomes of 1000 actinobacteria strains.</title>
        <authorList>
            <person name="Klenk H.-P."/>
        </authorList>
    </citation>
    <scope>NUCLEOTIDE SEQUENCE [LARGE SCALE GENOMIC DNA]</scope>
    <source>
        <strain evidence="10 11">DSM 44969</strain>
    </source>
</reference>
<sequence>MTSAHELWNTDERKALRDTVAAFTTREIVPNLAAWEDAGELPRDLHVKAAELGLLELGFPEKAGGAGDFVDVAVVHEQIVLSGGSTGVTSALFTHSIGVPHIAAAGDPWQIDEFVRPVLAGRRIASLGVTEPEAGSDVGAITTRAVRDGDEYVVDGAKTYITSGTRADLVTTAVRTGGDGHRGISLLVVETDRPGFAVTSRLRKMGWLCSDTAELSFAGVRVPARNLVGFEGTGFAQIMQRFESERLIMSVQAVATAERSLALTRRWALDRRTFGAPLADRQVVRHKLAEMARQVAVAKTYVRDVTARWSAGEDVGPEIAMAKNTAVAACDTVVNEAVQIHGGMGYMRESEVERHYRDSRILGIGGGTTEIMNELVARDLLDRPERGVRS</sequence>
<gene>
    <name evidence="10" type="ORF">EV378_6263</name>
</gene>
<comment type="similarity">
    <text evidence="2 6">Belongs to the acyl-CoA dehydrogenase family.</text>
</comment>
<dbReference type="InterPro" id="IPR009100">
    <property type="entry name" value="AcylCoA_DH/oxidase_NM_dom_sf"/>
</dbReference>
<dbReference type="EMBL" id="SMFZ01000002">
    <property type="protein sequence ID" value="TCK22262.1"/>
    <property type="molecule type" value="Genomic_DNA"/>
</dbReference>
<evidence type="ECO:0000259" key="7">
    <source>
        <dbReference type="Pfam" id="PF00441"/>
    </source>
</evidence>
<dbReference type="SUPFAM" id="SSF47203">
    <property type="entry name" value="Acyl-CoA dehydrogenase C-terminal domain-like"/>
    <property type="match status" value="1"/>
</dbReference>
<evidence type="ECO:0000256" key="1">
    <source>
        <dbReference type="ARBA" id="ARBA00001974"/>
    </source>
</evidence>
<dbReference type="OrthoDB" id="8876745at2"/>
<name>A0A4R1HXI9_PSEEN</name>
<dbReference type="Gene3D" id="1.20.140.10">
    <property type="entry name" value="Butyryl-CoA Dehydrogenase, subunit A, domain 3"/>
    <property type="match status" value="1"/>
</dbReference>
<proteinExistence type="inferred from homology"/>
<dbReference type="InterPro" id="IPR046373">
    <property type="entry name" value="Acyl-CoA_Oxase/DH_mid-dom_sf"/>
</dbReference>
<evidence type="ECO:0000313" key="10">
    <source>
        <dbReference type="EMBL" id="TCK22262.1"/>
    </source>
</evidence>
<evidence type="ECO:0000256" key="6">
    <source>
        <dbReference type="RuleBase" id="RU362125"/>
    </source>
</evidence>
<comment type="cofactor">
    <cofactor evidence="1 6">
        <name>FAD</name>
        <dbReference type="ChEBI" id="CHEBI:57692"/>
    </cofactor>
</comment>
<dbReference type="InterPro" id="IPR036250">
    <property type="entry name" value="AcylCo_DH-like_C"/>
</dbReference>
<evidence type="ECO:0000256" key="3">
    <source>
        <dbReference type="ARBA" id="ARBA00022630"/>
    </source>
</evidence>
<dbReference type="PROSITE" id="PS00073">
    <property type="entry name" value="ACYL_COA_DH_2"/>
    <property type="match status" value="1"/>
</dbReference>
<feature type="domain" description="Acyl-CoA dehydrogenase/oxidase N-terminal" evidence="9">
    <location>
        <begin position="10"/>
        <end position="121"/>
    </location>
</feature>
<feature type="domain" description="Acyl-CoA oxidase/dehydrogenase middle" evidence="8">
    <location>
        <begin position="127"/>
        <end position="219"/>
    </location>
</feature>
<comment type="caution">
    <text evidence="10">The sequence shown here is derived from an EMBL/GenBank/DDBJ whole genome shotgun (WGS) entry which is preliminary data.</text>
</comment>
<keyword evidence="11" id="KW-1185">Reference proteome</keyword>
<dbReference type="PANTHER" id="PTHR48083:SF28">
    <property type="entry name" value="ACYL-COA DEHYDROGENASE FAMILY PROTEIN (AFU_ORTHOLOGUE AFUA_6G10880)-RELATED"/>
    <property type="match status" value="1"/>
</dbReference>
<dbReference type="RefSeq" id="WP_132430987.1">
    <property type="nucleotide sequence ID" value="NZ_SMFZ01000002.1"/>
</dbReference>
<dbReference type="PANTHER" id="PTHR48083">
    <property type="entry name" value="MEDIUM-CHAIN SPECIFIC ACYL-COA DEHYDROGENASE, MITOCHONDRIAL-RELATED"/>
    <property type="match status" value="1"/>
</dbReference>
<keyword evidence="3 6" id="KW-0285">Flavoprotein</keyword>